<comment type="caution">
    <text evidence="1">The sequence shown here is derived from an EMBL/GenBank/DDBJ whole genome shotgun (WGS) entry which is preliminary data.</text>
</comment>
<accession>A0A196SNG3</accession>
<keyword evidence="2" id="KW-1185">Reference proteome</keyword>
<dbReference type="AlphaFoldDB" id="A0A196SNG3"/>
<reference evidence="1 2" key="1">
    <citation type="submission" date="2016-05" db="EMBL/GenBank/DDBJ databases">
        <title>Nuclear genome of Blastocystis sp. subtype 1 NandII.</title>
        <authorList>
            <person name="Gentekaki E."/>
            <person name="Curtis B."/>
            <person name="Stairs C."/>
            <person name="Eme L."/>
            <person name="Herman E."/>
            <person name="Klimes V."/>
            <person name="Arias M.C."/>
            <person name="Elias M."/>
            <person name="Hilliou F."/>
            <person name="Klute M."/>
            <person name="Malik S.-B."/>
            <person name="Pightling A."/>
            <person name="Rachubinski R."/>
            <person name="Salas D."/>
            <person name="Schlacht A."/>
            <person name="Suga H."/>
            <person name="Archibald J."/>
            <person name="Ball S.G."/>
            <person name="Clark G."/>
            <person name="Dacks J."/>
            <person name="Van Der Giezen M."/>
            <person name="Tsaousis A."/>
            <person name="Roger A."/>
        </authorList>
    </citation>
    <scope>NUCLEOTIDE SEQUENCE [LARGE SCALE GENOMIC DNA]</scope>
    <source>
        <strain evidence="2">ATCC 50177 / NandII</strain>
    </source>
</reference>
<gene>
    <name evidence="1" type="ORF">AV274_0513</name>
</gene>
<dbReference type="EMBL" id="LXWW01000018">
    <property type="protein sequence ID" value="OAO17771.1"/>
    <property type="molecule type" value="Genomic_DNA"/>
</dbReference>
<organism evidence="1 2">
    <name type="scientific">Blastocystis sp. subtype 1 (strain ATCC 50177 / NandII)</name>
    <dbReference type="NCBI Taxonomy" id="478820"/>
    <lineage>
        <taxon>Eukaryota</taxon>
        <taxon>Sar</taxon>
        <taxon>Stramenopiles</taxon>
        <taxon>Bigyra</taxon>
        <taxon>Opalozoa</taxon>
        <taxon>Opalinata</taxon>
        <taxon>Blastocystidae</taxon>
        <taxon>Blastocystis</taxon>
    </lineage>
</organism>
<dbReference type="Proteomes" id="UP000078348">
    <property type="component" value="Unassembled WGS sequence"/>
</dbReference>
<evidence type="ECO:0000313" key="2">
    <source>
        <dbReference type="Proteomes" id="UP000078348"/>
    </source>
</evidence>
<name>A0A196SNG3_BLAHN</name>
<proteinExistence type="predicted"/>
<evidence type="ECO:0000313" key="1">
    <source>
        <dbReference type="EMBL" id="OAO17771.1"/>
    </source>
</evidence>
<sequence length="200" mass="23034">MRFYYYLKEYQQELPSVKSYEELLEIISVLENNSALKESDISGLDNDSVLVVYSLGRVLCDGLNKEGVCLNPQCRYHNKKVVECCGFVSSARIYHGCTGTCSFCGSRFDVDGIYLKNCHFDMFSIRNGEQPKQTDQIDAKNLLPLYYDISSISPSEQYDFDVKSMDEYVCKKCFKHIENDHDCERVHRRSLCEDCVSIAK</sequence>
<protein>
    <submittedName>
        <fullName evidence="1">Uncharacterized protein</fullName>
    </submittedName>
</protein>